<feature type="region of interest" description="Disordered" evidence="1">
    <location>
        <begin position="1"/>
        <end position="20"/>
    </location>
</feature>
<keyword evidence="2" id="KW-0472">Membrane</keyword>
<reference evidence="3 4" key="1">
    <citation type="journal article" date="2019" name="Int. J. Syst. Evol. Microbiol.">
        <title>The Global Catalogue of Microorganisms (GCM) 10K type strain sequencing project: providing services to taxonomists for standard genome sequencing and annotation.</title>
        <authorList>
            <consortium name="The Broad Institute Genomics Platform"/>
            <consortium name="The Broad Institute Genome Sequencing Center for Infectious Disease"/>
            <person name="Wu L."/>
            <person name="Ma J."/>
        </authorList>
    </citation>
    <scope>NUCLEOTIDE SEQUENCE [LARGE SCALE GENOMIC DNA]</scope>
    <source>
        <strain evidence="3 4">JCM 16259</strain>
    </source>
</reference>
<organism evidence="3 4">
    <name type="scientific">Terrabacter carboxydivorans</name>
    <dbReference type="NCBI Taxonomy" id="619730"/>
    <lineage>
        <taxon>Bacteria</taxon>
        <taxon>Bacillati</taxon>
        <taxon>Actinomycetota</taxon>
        <taxon>Actinomycetes</taxon>
        <taxon>Micrococcales</taxon>
        <taxon>Intrasporangiaceae</taxon>
        <taxon>Terrabacter</taxon>
    </lineage>
</organism>
<gene>
    <name evidence="3" type="ORF">GCM10009858_12800</name>
</gene>
<proteinExistence type="predicted"/>
<evidence type="ECO:0000256" key="1">
    <source>
        <dbReference type="SAM" id="MobiDB-lite"/>
    </source>
</evidence>
<sequence>MSQKHDLDAPDPDGAPEGRHTAGAFDIRNFIGALLGLYGVILLAMGLFGDQALAKTGGVNANLYAGIALIVVSAFFVVWARVKPIVVPEHVERPDDDPVRPAPKRRPGGH</sequence>
<feature type="region of interest" description="Disordered" evidence="1">
    <location>
        <begin position="90"/>
        <end position="110"/>
    </location>
</feature>
<protein>
    <submittedName>
        <fullName evidence="3">Uncharacterized protein</fullName>
    </submittedName>
</protein>
<evidence type="ECO:0000313" key="4">
    <source>
        <dbReference type="Proteomes" id="UP001500730"/>
    </source>
</evidence>
<comment type="caution">
    <text evidence="3">The sequence shown here is derived from an EMBL/GenBank/DDBJ whole genome shotgun (WGS) entry which is preliminary data.</text>
</comment>
<feature type="transmembrane region" description="Helical" evidence="2">
    <location>
        <begin position="61"/>
        <end position="80"/>
    </location>
</feature>
<accession>A0ABN3L3I6</accession>
<dbReference type="RefSeq" id="WP_344253976.1">
    <property type="nucleotide sequence ID" value="NZ_BAAARE010000004.1"/>
</dbReference>
<evidence type="ECO:0000313" key="3">
    <source>
        <dbReference type="EMBL" id="GAA2476791.1"/>
    </source>
</evidence>
<name>A0ABN3L3I6_9MICO</name>
<evidence type="ECO:0000256" key="2">
    <source>
        <dbReference type="SAM" id="Phobius"/>
    </source>
</evidence>
<keyword evidence="2" id="KW-0812">Transmembrane</keyword>
<dbReference type="Proteomes" id="UP001500730">
    <property type="component" value="Unassembled WGS sequence"/>
</dbReference>
<feature type="compositionally biased region" description="Basic and acidic residues" evidence="1">
    <location>
        <begin position="90"/>
        <end position="99"/>
    </location>
</feature>
<keyword evidence="2" id="KW-1133">Transmembrane helix</keyword>
<keyword evidence="4" id="KW-1185">Reference proteome</keyword>
<dbReference type="EMBL" id="BAAARE010000004">
    <property type="protein sequence ID" value="GAA2476791.1"/>
    <property type="molecule type" value="Genomic_DNA"/>
</dbReference>
<feature type="transmembrane region" description="Helical" evidence="2">
    <location>
        <begin position="29"/>
        <end position="49"/>
    </location>
</feature>